<evidence type="ECO:0000313" key="4">
    <source>
        <dbReference type="WormBase" id="CBG11029"/>
    </source>
</evidence>
<dbReference type="KEGG" id="cbr:CBG_11029"/>
<evidence type="ECO:0000313" key="3">
    <source>
        <dbReference type="Proteomes" id="UP000008549"/>
    </source>
</evidence>
<keyword evidence="3" id="KW-1185">Reference proteome</keyword>
<feature type="compositionally biased region" description="Acidic residues" evidence="1">
    <location>
        <begin position="198"/>
        <end position="207"/>
    </location>
</feature>
<accession>A8XC26</accession>
<dbReference type="CTD" id="8587025"/>
<organism evidence="2 3">
    <name type="scientific">Caenorhabditis briggsae</name>
    <dbReference type="NCBI Taxonomy" id="6238"/>
    <lineage>
        <taxon>Eukaryota</taxon>
        <taxon>Metazoa</taxon>
        <taxon>Ecdysozoa</taxon>
        <taxon>Nematoda</taxon>
        <taxon>Chromadorea</taxon>
        <taxon>Rhabditida</taxon>
        <taxon>Rhabditina</taxon>
        <taxon>Rhabditomorpha</taxon>
        <taxon>Rhabditoidea</taxon>
        <taxon>Rhabditidae</taxon>
        <taxon>Peloderinae</taxon>
        <taxon>Caenorhabditis</taxon>
    </lineage>
</organism>
<dbReference type="InParanoid" id="A8XC26"/>
<dbReference type="HOGENOM" id="CLU_607257_0_0_1"/>
<feature type="compositionally biased region" description="Basic and acidic residues" evidence="1">
    <location>
        <begin position="208"/>
        <end position="222"/>
    </location>
</feature>
<protein>
    <submittedName>
        <fullName evidence="2">Protein CBG11029</fullName>
    </submittedName>
</protein>
<name>A8XC26_CAEBR</name>
<dbReference type="eggNOG" id="KOG3624">
    <property type="taxonomic scope" value="Eukaryota"/>
</dbReference>
<dbReference type="WormBase" id="CBG11029">
    <property type="protein sequence ID" value="CBP39838"/>
    <property type="gene ID" value="WBGene00032233"/>
</dbReference>
<reference evidence="2 3" key="2">
    <citation type="journal article" date="2011" name="PLoS Genet.">
        <title>Caenorhabditis briggsae recombinant inbred line genotypes reveal inter-strain incompatibility and the evolution of recombination.</title>
        <authorList>
            <person name="Ross J.A."/>
            <person name="Koboldt D.C."/>
            <person name="Staisch J.E."/>
            <person name="Chamberlin H.M."/>
            <person name="Gupta B.P."/>
            <person name="Miller R.D."/>
            <person name="Baird S.E."/>
            <person name="Haag E.S."/>
        </authorList>
    </citation>
    <scope>NUCLEOTIDE SEQUENCE [LARGE SCALE GENOMIC DNA]</scope>
    <source>
        <strain evidence="2 3">AF16</strain>
    </source>
</reference>
<gene>
    <name evidence="2 4" type="ORF">CBG11029</name>
    <name evidence="2" type="ORF">CBG_11029</name>
</gene>
<feature type="region of interest" description="Disordered" evidence="1">
    <location>
        <begin position="157"/>
        <end position="260"/>
    </location>
</feature>
<sequence>MWTSDIDGVRELVKSTVEVAESLEKDTPWAIDEHVVAKIEDISSQLKIHDNYGKDFQLAVDILVNVEKSVVLYESMFEFLEHADLLCYLIGSRTTTFPNLHPLLNSDTDNCAPTLFRFVASLEIGIKCSKTLKILEDMCKRKSVEIDVVSVIGGVERDRDNNFDDSETESESDSDSDSESSDESDSGNEMDNEVHDEVDGDVYDEVDGDVHDEVDGDVHDVLDGEVPDEVDNEVHREVDVDENYETAPMDGSGVRKRRRTDAVDVEAEEIEAKRVELEQSQEQHDIDEVRKASMQRREYRLNFTIDRFYALADDYPKGTYQEFIRDQDPEYIFKVRFYPNGDEIYSGLMINLIVNRKVPLAAGENSHAYLEVMNTLFLNGSQVRCILDSQNNSLTYKEKVDLRAPICYTNAPSRDAFNKNSGKCNVSNNSEFFKKIQKIPDYCISRTQFAD</sequence>
<dbReference type="RefSeq" id="XP_002645027.1">
    <property type="nucleotide sequence ID" value="XM_002644981.1"/>
</dbReference>
<feature type="compositionally biased region" description="Acidic residues" evidence="1">
    <location>
        <begin position="163"/>
        <end position="191"/>
    </location>
</feature>
<dbReference type="Proteomes" id="UP000008549">
    <property type="component" value="Unassembled WGS sequence"/>
</dbReference>
<proteinExistence type="predicted"/>
<dbReference type="GeneID" id="8587025"/>
<evidence type="ECO:0000313" key="2">
    <source>
        <dbReference type="EMBL" id="CAP30265.1"/>
    </source>
</evidence>
<reference evidence="2 3" key="1">
    <citation type="journal article" date="2003" name="PLoS Biol.">
        <title>The genome sequence of Caenorhabditis briggsae: a platform for comparative genomics.</title>
        <authorList>
            <person name="Stein L.D."/>
            <person name="Bao Z."/>
            <person name="Blasiar D."/>
            <person name="Blumenthal T."/>
            <person name="Brent M.R."/>
            <person name="Chen N."/>
            <person name="Chinwalla A."/>
            <person name="Clarke L."/>
            <person name="Clee C."/>
            <person name="Coghlan A."/>
            <person name="Coulson A."/>
            <person name="D'Eustachio P."/>
            <person name="Fitch D.H."/>
            <person name="Fulton L.A."/>
            <person name="Fulton R.E."/>
            <person name="Griffiths-Jones S."/>
            <person name="Harris T.W."/>
            <person name="Hillier L.W."/>
            <person name="Kamath R."/>
            <person name="Kuwabara P.E."/>
            <person name="Mardis E.R."/>
            <person name="Marra M.A."/>
            <person name="Miner T.L."/>
            <person name="Minx P."/>
            <person name="Mullikin J.C."/>
            <person name="Plumb R.W."/>
            <person name="Rogers J."/>
            <person name="Schein J.E."/>
            <person name="Sohrmann M."/>
            <person name="Spieth J."/>
            <person name="Stajich J.E."/>
            <person name="Wei C."/>
            <person name="Willey D."/>
            <person name="Wilson R.K."/>
            <person name="Durbin R."/>
            <person name="Waterston R.H."/>
        </authorList>
    </citation>
    <scope>NUCLEOTIDE SEQUENCE [LARGE SCALE GENOMIC DNA]</scope>
    <source>
        <strain evidence="2 3">AF16</strain>
    </source>
</reference>
<evidence type="ECO:0000256" key="1">
    <source>
        <dbReference type="SAM" id="MobiDB-lite"/>
    </source>
</evidence>
<dbReference type="EMBL" id="HE601482">
    <property type="protein sequence ID" value="CAP30265.1"/>
    <property type="molecule type" value="Genomic_DNA"/>
</dbReference>
<dbReference type="AlphaFoldDB" id="A8XC26"/>